<protein>
    <recommendedName>
        <fullName evidence="7">AIG1-type G domain-containing protein</fullName>
    </recommendedName>
</protein>
<proteinExistence type="inferred from homology"/>
<keyword evidence="6" id="KW-1133">Transmembrane helix</keyword>
<dbReference type="GO" id="GO:0005525">
    <property type="term" value="F:GTP binding"/>
    <property type="evidence" value="ECO:0007669"/>
    <property type="project" value="UniProtKB-KW"/>
</dbReference>
<dbReference type="Proteomes" id="UP001479290">
    <property type="component" value="Unassembled WGS sequence"/>
</dbReference>
<name>A0AAW2B1B4_CULAL</name>
<gene>
    <name evidence="8" type="ORF">ABG768_020458</name>
</gene>
<evidence type="ECO:0000256" key="3">
    <source>
        <dbReference type="ARBA" id="ARBA00023134"/>
    </source>
</evidence>
<accession>A0AAW2B1B4</accession>
<dbReference type="InterPro" id="IPR045058">
    <property type="entry name" value="GIMA/IAN/Toc"/>
</dbReference>
<feature type="domain" description="AIG1-type G" evidence="7">
    <location>
        <begin position="215"/>
        <end position="432"/>
    </location>
</feature>
<sequence>MEKTNVMQNLRLNLVLLGRKGAGKSSSGNTILGREAFISKKSFTSVNQDFAGEDGDVGGLPITVYDTPGLSGTERKKELRKYEEFLQKCELGLCAFLMVLQCNRFTEEDQETVEKIEELLGEKRMQNTWILFTGEDQLKDENKSIDHLIKEITALKKLNQKYEGRLHSFNNREKKTRNQVDSLITKVFAWNLENLQKKSQQRTPINIQDIPVNNRLSRRIVLLGKAGVGKSSTGNTILGHKEFKSVRIDSVTSECLEKHATVSGRSVSVVDTPGLFDTQMNTEELMMEIGRSVYLSSPGPHAFLIVFPVNMRITEHEQQILQMIKMMFGQDVLKYSIILFTRGDLLEDQTIEELINNNNQLRDLVDQCGGRYHVFSNRGLGRKCVPGGAWGGCGFLRRNNREQVNDLLQKIDTMIKQNGGEYYSNEIYEEAERYRQEEEEWREQQGKKKIREIKRREKEKKKRIRAETGTKKREGKKEEQRKDKTENVMKAEEERIRAEEKSKLESQSGFSHFISKNKSYFQMAAYVVGGIAVGAVGVLTGVGAVAGAGAVIKAVGGAGAVVKAVGGAGAVVKAVEVAGAVVKAVEVAGAVVKAVEVAGAVVKAVEVAGDVVKAVGGAAT</sequence>
<feature type="compositionally biased region" description="Basic residues" evidence="5">
    <location>
        <begin position="452"/>
        <end position="464"/>
    </location>
</feature>
<dbReference type="Gene3D" id="3.40.50.300">
    <property type="entry name" value="P-loop containing nucleotide triphosphate hydrolases"/>
    <property type="match status" value="2"/>
</dbReference>
<comment type="similarity">
    <text evidence="1">Belongs to the TRAFAC class TrmE-Era-EngA-EngB-Septin-like GTPase superfamily. AIG1/Toc34/Toc159-like paraseptin GTPase family. IAN subfamily.</text>
</comment>
<evidence type="ECO:0000259" key="7">
    <source>
        <dbReference type="PROSITE" id="PS51720"/>
    </source>
</evidence>
<feature type="transmembrane region" description="Helical" evidence="6">
    <location>
        <begin position="523"/>
        <end position="546"/>
    </location>
</feature>
<dbReference type="Pfam" id="PF04548">
    <property type="entry name" value="AIG1"/>
    <property type="match status" value="2"/>
</dbReference>
<dbReference type="CDD" id="cd01852">
    <property type="entry name" value="AIG1"/>
    <property type="match status" value="1"/>
</dbReference>
<dbReference type="SUPFAM" id="SSF52540">
    <property type="entry name" value="P-loop containing nucleoside triphosphate hydrolases"/>
    <property type="match status" value="2"/>
</dbReference>
<keyword evidence="6" id="KW-0472">Membrane</keyword>
<evidence type="ECO:0000256" key="5">
    <source>
        <dbReference type="SAM" id="MobiDB-lite"/>
    </source>
</evidence>
<evidence type="ECO:0000313" key="8">
    <source>
        <dbReference type="EMBL" id="KAK9978719.1"/>
    </source>
</evidence>
<dbReference type="PANTHER" id="PTHR10903:SF186">
    <property type="entry name" value="GTPASE IMAP FAMILY MEMBER 4-LIKE-RELATED"/>
    <property type="match status" value="1"/>
</dbReference>
<reference evidence="8 9" key="1">
    <citation type="submission" date="2024-05" db="EMBL/GenBank/DDBJ databases">
        <title>A high-quality chromosomal-level genome assembly of Topmouth culter (Culter alburnus).</title>
        <authorList>
            <person name="Zhao H."/>
        </authorList>
    </citation>
    <scope>NUCLEOTIDE SEQUENCE [LARGE SCALE GENOMIC DNA]</scope>
    <source>
        <strain evidence="8">CATC2023</strain>
        <tissue evidence="8">Muscle</tissue>
    </source>
</reference>
<dbReference type="EMBL" id="JAWDJR010000003">
    <property type="protein sequence ID" value="KAK9978719.1"/>
    <property type="molecule type" value="Genomic_DNA"/>
</dbReference>
<evidence type="ECO:0000256" key="1">
    <source>
        <dbReference type="ARBA" id="ARBA00008535"/>
    </source>
</evidence>
<feature type="domain" description="AIG1-type G" evidence="7">
    <location>
        <begin position="9"/>
        <end position="208"/>
    </location>
</feature>
<comment type="caution">
    <text evidence="8">The sequence shown here is derived from an EMBL/GenBank/DDBJ whole genome shotgun (WGS) entry which is preliminary data.</text>
</comment>
<organism evidence="8 9">
    <name type="scientific">Culter alburnus</name>
    <name type="common">Topmouth culter</name>
    <dbReference type="NCBI Taxonomy" id="194366"/>
    <lineage>
        <taxon>Eukaryota</taxon>
        <taxon>Metazoa</taxon>
        <taxon>Chordata</taxon>
        <taxon>Craniata</taxon>
        <taxon>Vertebrata</taxon>
        <taxon>Euteleostomi</taxon>
        <taxon>Actinopterygii</taxon>
        <taxon>Neopterygii</taxon>
        <taxon>Teleostei</taxon>
        <taxon>Ostariophysi</taxon>
        <taxon>Cypriniformes</taxon>
        <taxon>Xenocyprididae</taxon>
        <taxon>Xenocypridinae</taxon>
        <taxon>Culter</taxon>
    </lineage>
</organism>
<keyword evidence="3" id="KW-0342">GTP-binding</keyword>
<evidence type="ECO:0000313" key="9">
    <source>
        <dbReference type="Proteomes" id="UP001479290"/>
    </source>
</evidence>
<dbReference type="AlphaFoldDB" id="A0AAW2B1B4"/>
<keyword evidence="6" id="KW-0812">Transmembrane</keyword>
<keyword evidence="2" id="KW-0547">Nucleotide-binding</keyword>
<evidence type="ECO:0000256" key="4">
    <source>
        <dbReference type="SAM" id="Coils"/>
    </source>
</evidence>
<dbReference type="PROSITE" id="PS51720">
    <property type="entry name" value="G_AIG1"/>
    <property type="match status" value="2"/>
</dbReference>
<keyword evidence="9" id="KW-1185">Reference proteome</keyword>
<keyword evidence="4" id="KW-0175">Coiled coil</keyword>
<evidence type="ECO:0000256" key="6">
    <source>
        <dbReference type="SAM" id="Phobius"/>
    </source>
</evidence>
<dbReference type="PANTHER" id="PTHR10903">
    <property type="entry name" value="GTPASE, IMAP FAMILY MEMBER-RELATED"/>
    <property type="match status" value="1"/>
</dbReference>
<feature type="coiled-coil region" evidence="4">
    <location>
        <begin position="138"/>
        <end position="165"/>
    </location>
</feature>
<dbReference type="InterPro" id="IPR027417">
    <property type="entry name" value="P-loop_NTPase"/>
</dbReference>
<evidence type="ECO:0000256" key="2">
    <source>
        <dbReference type="ARBA" id="ARBA00022741"/>
    </source>
</evidence>
<dbReference type="InterPro" id="IPR006703">
    <property type="entry name" value="G_AIG1"/>
</dbReference>
<feature type="compositionally biased region" description="Basic and acidic residues" evidence="5">
    <location>
        <begin position="465"/>
        <end position="492"/>
    </location>
</feature>
<feature type="region of interest" description="Disordered" evidence="5">
    <location>
        <begin position="452"/>
        <end position="492"/>
    </location>
</feature>
<dbReference type="FunFam" id="3.40.50.300:FF:000366">
    <property type="entry name" value="GTPase, IMAP family member 2"/>
    <property type="match status" value="1"/>
</dbReference>